<name>A0ACC3C8I0_PYRYE</name>
<evidence type="ECO:0000313" key="2">
    <source>
        <dbReference type="Proteomes" id="UP000798662"/>
    </source>
</evidence>
<dbReference type="EMBL" id="CM020619">
    <property type="protein sequence ID" value="KAK1866285.1"/>
    <property type="molecule type" value="Genomic_DNA"/>
</dbReference>
<reference evidence="1" key="1">
    <citation type="submission" date="2019-11" db="EMBL/GenBank/DDBJ databases">
        <title>Nori genome reveals adaptations in red seaweeds to the harsh intertidal environment.</title>
        <authorList>
            <person name="Wang D."/>
            <person name="Mao Y."/>
        </authorList>
    </citation>
    <scope>NUCLEOTIDE SEQUENCE</scope>
    <source>
        <tissue evidence="1">Gametophyte</tissue>
    </source>
</reference>
<sequence>MLRTAAAAGRALATARAGATPAAAAGLSALARSAPRTAAGPVVGGAAVLGAAAAAAVATGAATPAAARLGPLLAARRPSAGLHTTASAADDASAPVGYLDKSSVSERVLDVVKKFEKVDAAKVTADSHFTGDLGLDSLDTVELVMALEDEFAIEIADESAEKIVSVADAVDFIAGNANAK</sequence>
<proteinExistence type="predicted"/>
<evidence type="ECO:0000313" key="1">
    <source>
        <dbReference type="EMBL" id="KAK1866285.1"/>
    </source>
</evidence>
<dbReference type="Proteomes" id="UP000798662">
    <property type="component" value="Chromosome 2"/>
</dbReference>
<keyword evidence="2" id="KW-1185">Reference proteome</keyword>
<accession>A0ACC3C8I0</accession>
<gene>
    <name evidence="1" type="ORF">I4F81_008804</name>
</gene>
<comment type="caution">
    <text evidence="1">The sequence shown here is derived from an EMBL/GenBank/DDBJ whole genome shotgun (WGS) entry which is preliminary data.</text>
</comment>
<protein>
    <submittedName>
        <fullName evidence="1">Uncharacterized protein</fullName>
    </submittedName>
</protein>
<organism evidence="1 2">
    <name type="scientific">Pyropia yezoensis</name>
    <name type="common">Susabi-nori</name>
    <name type="synonym">Porphyra yezoensis</name>
    <dbReference type="NCBI Taxonomy" id="2788"/>
    <lineage>
        <taxon>Eukaryota</taxon>
        <taxon>Rhodophyta</taxon>
        <taxon>Bangiophyceae</taxon>
        <taxon>Bangiales</taxon>
        <taxon>Bangiaceae</taxon>
        <taxon>Pyropia</taxon>
    </lineage>
</organism>